<feature type="signal peptide" evidence="5">
    <location>
        <begin position="1"/>
        <end position="19"/>
    </location>
</feature>
<reference evidence="7 8" key="1">
    <citation type="submission" date="2024-10" db="EMBL/GenBank/DDBJ databases">
        <authorList>
            <person name="Kim D."/>
        </authorList>
    </citation>
    <scope>NUCLEOTIDE SEQUENCE [LARGE SCALE GENOMIC DNA]</scope>
    <source>
        <strain evidence="7">Taebaek</strain>
    </source>
</reference>
<comment type="caution">
    <text evidence="7">The sequence shown here is derived from an EMBL/GenBank/DDBJ whole genome shotgun (WGS) entry which is preliminary data.</text>
</comment>
<dbReference type="SUPFAM" id="SSF48576">
    <property type="entry name" value="Terpenoid synthases"/>
    <property type="match status" value="1"/>
</dbReference>
<evidence type="ECO:0000256" key="2">
    <source>
        <dbReference type="ARBA" id="ARBA00023125"/>
    </source>
</evidence>
<sequence length="914" mass="104819">MRVLLRLVALVHPQPCCFSASSFSTCGNAQDGKINDALNYCVKIVRERDFENYFAVLLMAKPARARIFMILALNAEIATLRHKIKRGAGVAGINQLTFWKDALETFGRHNHKKGLLPRQPVITALNAFGSRADVPLLLRLVNARQQTLGDRPFANVHALESHSRELYGTLISLQMRALHEAISKVRGESDDKQKEKYQLEMTEEAQCAVDAMACAIGILTLIRATVLLLRDGVVLLPQDLTSIHGVTASMALREPNSLKAVVRDLCEISDRHLSIARSAPSLSAICPSLRPALLTCGLRADHVLSVLRSNNFNLLDVRLHQRHPMSALKLSYFVATAMAYRKVGAKYSKLEWQKKCGEEEQRQRIRAKIVDGVGDTYKFVERRELTVRDAEDLPMLSGGIYAAQLLKMSREAEPMPDELEDNGTVEGVLKLPQDGSIFHDGIPFHHFSLTALKPKHIRRLKKNGIELKQNAFSHAEDQQIRENWLSFAEAHQLEEDEAPRMVSAATATETREAHRERIRFIRSTLFRPWMCSRLLDRTAGQVFRRCYHIYRVSSLDNQAEMSRNWSSAEDVQLLELYKQHGPKWEFIGNEMLRVRYDCRRRHAKLMGGEGEGEEMDIGKGERRNGTNQNGTEEDGGTMAGTSEADGTEEDDDQWSRTEIARLYEYLCDHLPRMPVLVALVPRYQNMDSEVNWADPSMRLSGRSVAERREKWEQLKESFRSARDECDQSARVKHILRTVLPEDTRILARARVERRRKAKAPPPLSPADHAKWVDKVREFCEENSVEQPKDIDKTKLKQKLKSSGVLLNYSFRAIWRKFRMMLFVGRTAGLFKMLPIDEDKLVVHLRLLVFLLQQLQYMSVRKRTLRKYTRRFLRISGWTRRERVVLVDKAVPGDISDEKIEQIRTEERQKKVTFR</sequence>
<evidence type="ECO:0000313" key="7">
    <source>
        <dbReference type="EMBL" id="KAL3085086.1"/>
    </source>
</evidence>
<evidence type="ECO:0000256" key="3">
    <source>
        <dbReference type="ARBA" id="ARBA00023242"/>
    </source>
</evidence>
<dbReference type="Gene3D" id="1.10.10.60">
    <property type="entry name" value="Homeodomain-like"/>
    <property type="match status" value="1"/>
</dbReference>
<feature type="chain" id="PRO_5044875192" description="Myb-like domain-containing protein" evidence="5">
    <location>
        <begin position="20"/>
        <end position="914"/>
    </location>
</feature>
<dbReference type="GO" id="GO:0005634">
    <property type="term" value="C:nucleus"/>
    <property type="evidence" value="ECO:0007669"/>
    <property type="project" value="UniProtKB-SubCell"/>
</dbReference>
<dbReference type="Gene3D" id="1.10.600.10">
    <property type="entry name" value="Farnesyl Diphosphate Synthase"/>
    <property type="match status" value="1"/>
</dbReference>
<keyword evidence="2" id="KW-0238">DNA-binding</keyword>
<dbReference type="AlphaFoldDB" id="A0ABD2J0I0"/>
<dbReference type="InterPro" id="IPR002060">
    <property type="entry name" value="Squ/phyt_synthse"/>
</dbReference>
<accession>A0ABD2J0I0</accession>
<comment type="subcellular location">
    <subcellularLocation>
        <location evidence="1">Nucleus</location>
    </subcellularLocation>
</comment>
<keyword evidence="3" id="KW-0539">Nucleus</keyword>
<dbReference type="SUPFAM" id="SSF46689">
    <property type="entry name" value="Homeodomain-like"/>
    <property type="match status" value="1"/>
</dbReference>
<evidence type="ECO:0000256" key="1">
    <source>
        <dbReference type="ARBA" id="ARBA00004123"/>
    </source>
</evidence>
<evidence type="ECO:0000256" key="5">
    <source>
        <dbReference type="SAM" id="SignalP"/>
    </source>
</evidence>
<dbReference type="Pfam" id="PF00494">
    <property type="entry name" value="SQS_PSY"/>
    <property type="match status" value="1"/>
</dbReference>
<protein>
    <recommendedName>
        <fullName evidence="6">Myb-like domain-containing protein</fullName>
    </recommendedName>
</protein>
<keyword evidence="8" id="KW-1185">Reference proteome</keyword>
<dbReference type="InterPro" id="IPR051651">
    <property type="entry name" value="DMTF1_DNA-bind_reg"/>
</dbReference>
<dbReference type="CDD" id="cd00167">
    <property type="entry name" value="SANT"/>
    <property type="match status" value="1"/>
</dbReference>
<dbReference type="InterPro" id="IPR001005">
    <property type="entry name" value="SANT/Myb"/>
</dbReference>
<dbReference type="PANTHER" id="PTHR46380">
    <property type="entry name" value="CYCLIN-D-BINDING MYB-LIKE TRANSCRIPTION FACTOR 1"/>
    <property type="match status" value="1"/>
</dbReference>
<gene>
    <name evidence="7" type="ORF">niasHS_010155</name>
</gene>
<feature type="region of interest" description="Disordered" evidence="4">
    <location>
        <begin position="607"/>
        <end position="653"/>
    </location>
</feature>
<proteinExistence type="predicted"/>
<dbReference type="GO" id="GO:0003677">
    <property type="term" value="F:DNA binding"/>
    <property type="evidence" value="ECO:0007669"/>
    <property type="project" value="UniProtKB-KW"/>
</dbReference>
<keyword evidence="5" id="KW-0732">Signal</keyword>
<dbReference type="PROSITE" id="PS50090">
    <property type="entry name" value="MYB_LIKE"/>
    <property type="match status" value="1"/>
</dbReference>
<evidence type="ECO:0000256" key="4">
    <source>
        <dbReference type="SAM" id="MobiDB-lite"/>
    </source>
</evidence>
<dbReference type="InterPro" id="IPR008949">
    <property type="entry name" value="Isoprenoid_synthase_dom_sf"/>
</dbReference>
<dbReference type="EMBL" id="JBICCN010000232">
    <property type="protein sequence ID" value="KAL3085086.1"/>
    <property type="molecule type" value="Genomic_DNA"/>
</dbReference>
<dbReference type="Pfam" id="PF00249">
    <property type="entry name" value="Myb_DNA-binding"/>
    <property type="match status" value="1"/>
</dbReference>
<dbReference type="SMART" id="SM00717">
    <property type="entry name" value="SANT"/>
    <property type="match status" value="2"/>
</dbReference>
<dbReference type="PANTHER" id="PTHR46380:SF2">
    <property type="entry name" value="CYCLIN-D-BINDING MYB-LIKE TRANSCRIPTION FACTOR 1"/>
    <property type="match status" value="1"/>
</dbReference>
<evidence type="ECO:0000313" key="8">
    <source>
        <dbReference type="Proteomes" id="UP001620645"/>
    </source>
</evidence>
<organism evidence="7 8">
    <name type="scientific">Heterodera schachtii</name>
    <name type="common">Sugarbeet cyst nematode worm</name>
    <name type="synonym">Tylenchus schachtii</name>
    <dbReference type="NCBI Taxonomy" id="97005"/>
    <lineage>
        <taxon>Eukaryota</taxon>
        <taxon>Metazoa</taxon>
        <taxon>Ecdysozoa</taxon>
        <taxon>Nematoda</taxon>
        <taxon>Chromadorea</taxon>
        <taxon>Rhabditida</taxon>
        <taxon>Tylenchina</taxon>
        <taxon>Tylenchomorpha</taxon>
        <taxon>Tylenchoidea</taxon>
        <taxon>Heteroderidae</taxon>
        <taxon>Heteroderinae</taxon>
        <taxon>Heterodera</taxon>
    </lineage>
</organism>
<dbReference type="Proteomes" id="UP001620645">
    <property type="component" value="Unassembled WGS sequence"/>
</dbReference>
<feature type="domain" description="Myb-like" evidence="6">
    <location>
        <begin position="557"/>
        <end position="606"/>
    </location>
</feature>
<dbReference type="InterPro" id="IPR009057">
    <property type="entry name" value="Homeodomain-like_sf"/>
</dbReference>
<name>A0ABD2J0I0_HETSC</name>
<evidence type="ECO:0000259" key="6">
    <source>
        <dbReference type="PROSITE" id="PS50090"/>
    </source>
</evidence>